<keyword evidence="4" id="KW-1185">Reference proteome</keyword>
<organism evidence="1 3">
    <name type="scientific">Trichinella pseudospiralis</name>
    <name type="common">Parasitic roundworm</name>
    <dbReference type="NCBI Taxonomy" id="6337"/>
    <lineage>
        <taxon>Eukaryota</taxon>
        <taxon>Metazoa</taxon>
        <taxon>Ecdysozoa</taxon>
        <taxon>Nematoda</taxon>
        <taxon>Enoplea</taxon>
        <taxon>Dorylaimia</taxon>
        <taxon>Trichinellida</taxon>
        <taxon>Trichinellidae</taxon>
        <taxon>Trichinella</taxon>
    </lineage>
</organism>
<dbReference type="AlphaFoldDB" id="A0A0V1ERW0"/>
<evidence type="ECO:0000313" key="1">
    <source>
        <dbReference type="EMBL" id="KRY76274.1"/>
    </source>
</evidence>
<comment type="caution">
    <text evidence="1">The sequence shown here is derived from an EMBL/GenBank/DDBJ whole genome shotgun (WGS) entry which is preliminary data.</text>
</comment>
<sequence>MDVASRDAAVIVTTAVAHCPCLSSSTSSDLVLFWSPRISISDSSFELTPTFLISQNRLNVQSML</sequence>
<gene>
    <name evidence="1" type="ORF">T4A_5963</name>
    <name evidence="2" type="ORF">T4B_7110</name>
</gene>
<protein>
    <submittedName>
        <fullName evidence="1">Uncharacterized protein</fullName>
    </submittedName>
</protein>
<dbReference type="EMBL" id="JYDR01000012">
    <property type="protein sequence ID" value="KRY76274.1"/>
    <property type="molecule type" value="Genomic_DNA"/>
</dbReference>
<dbReference type="Proteomes" id="UP000054805">
    <property type="component" value="Unassembled WGS sequence"/>
</dbReference>
<evidence type="ECO:0000313" key="3">
    <source>
        <dbReference type="Proteomes" id="UP000054632"/>
    </source>
</evidence>
<accession>A0A0V1ERW0</accession>
<reference evidence="3 4" key="1">
    <citation type="submission" date="2015-01" db="EMBL/GenBank/DDBJ databases">
        <title>Evolution of Trichinella species and genotypes.</title>
        <authorList>
            <person name="Korhonen P.K."/>
            <person name="Edoardo P."/>
            <person name="Giuseppe L.R."/>
            <person name="Gasser R.B."/>
        </authorList>
    </citation>
    <scope>NUCLEOTIDE SEQUENCE [LARGE SCALE GENOMIC DNA]</scope>
    <source>
        <strain evidence="1">ISS13</strain>
        <strain evidence="2">ISS588</strain>
    </source>
</reference>
<evidence type="ECO:0000313" key="4">
    <source>
        <dbReference type="Proteomes" id="UP000054805"/>
    </source>
</evidence>
<dbReference type="Proteomes" id="UP000054632">
    <property type="component" value="Unassembled WGS sequence"/>
</dbReference>
<proteinExistence type="predicted"/>
<name>A0A0V1ERW0_TRIPS</name>
<dbReference type="EMBL" id="JYDS01000077">
    <property type="protein sequence ID" value="KRZ27022.1"/>
    <property type="molecule type" value="Genomic_DNA"/>
</dbReference>
<evidence type="ECO:0000313" key="2">
    <source>
        <dbReference type="EMBL" id="KRZ27022.1"/>
    </source>
</evidence>